<feature type="compositionally biased region" description="Low complexity" evidence="1">
    <location>
        <begin position="352"/>
        <end position="365"/>
    </location>
</feature>
<evidence type="ECO:0000259" key="3">
    <source>
        <dbReference type="PROSITE" id="PS50853"/>
    </source>
</evidence>
<dbReference type="SUPFAM" id="SSF52113">
    <property type="entry name" value="BRCT domain"/>
    <property type="match status" value="1"/>
</dbReference>
<reference evidence="4 5" key="1">
    <citation type="journal article" date="2018" name="Front. Microbiol.">
        <title>Prospects for Fungal Bioremediation of Acidic Radioactive Waste Sites: Characterization and Genome Sequence of Rhodotorula taiwanensis MD1149.</title>
        <authorList>
            <person name="Tkavc R."/>
            <person name="Matrosova V.Y."/>
            <person name="Grichenko O.E."/>
            <person name="Gostincar C."/>
            <person name="Volpe R.P."/>
            <person name="Klimenkova P."/>
            <person name="Gaidamakova E.K."/>
            <person name="Zhou C.E."/>
            <person name="Stewart B.J."/>
            <person name="Lyman M.G."/>
            <person name="Malfatti S.A."/>
            <person name="Rubinfeld B."/>
            <person name="Courtot M."/>
            <person name="Singh J."/>
            <person name="Dalgard C.L."/>
            <person name="Hamilton T."/>
            <person name="Frey K.G."/>
            <person name="Gunde-Cimerman N."/>
            <person name="Dugan L."/>
            <person name="Daly M.J."/>
        </authorList>
    </citation>
    <scope>NUCLEOTIDE SEQUENCE [LARGE SCALE GENOMIC DNA]</scope>
    <source>
        <strain evidence="4 5">MD1149</strain>
    </source>
</reference>
<protein>
    <submittedName>
        <fullName evidence="4">Uncharacterized protein</fullName>
    </submittedName>
</protein>
<keyword evidence="5" id="KW-1185">Reference proteome</keyword>
<dbReference type="STRING" id="741276.A0A2S5B219"/>
<dbReference type="AlphaFoldDB" id="A0A2S5B219"/>
<dbReference type="CDD" id="cd00063">
    <property type="entry name" value="FN3"/>
    <property type="match status" value="1"/>
</dbReference>
<dbReference type="Proteomes" id="UP000237144">
    <property type="component" value="Unassembled WGS sequence"/>
</dbReference>
<dbReference type="EMBL" id="PJQD01000097">
    <property type="protein sequence ID" value="POY70828.1"/>
    <property type="molecule type" value="Genomic_DNA"/>
</dbReference>
<evidence type="ECO:0000313" key="5">
    <source>
        <dbReference type="Proteomes" id="UP000237144"/>
    </source>
</evidence>
<dbReference type="SMART" id="SM00292">
    <property type="entry name" value="BRCT"/>
    <property type="match status" value="1"/>
</dbReference>
<dbReference type="Gene3D" id="3.40.50.10190">
    <property type="entry name" value="BRCT domain"/>
    <property type="match status" value="1"/>
</dbReference>
<feature type="domain" description="BRCT" evidence="2">
    <location>
        <begin position="206"/>
        <end position="279"/>
    </location>
</feature>
<dbReference type="Pfam" id="PF16892">
    <property type="entry name" value="CHS5_N"/>
    <property type="match status" value="1"/>
</dbReference>
<feature type="compositionally biased region" description="Polar residues" evidence="1">
    <location>
        <begin position="297"/>
        <end position="315"/>
    </location>
</feature>
<feature type="compositionally biased region" description="Low complexity" evidence="1">
    <location>
        <begin position="477"/>
        <end position="508"/>
    </location>
</feature>
<dbReference type="Gene3D" id="2.60.40.10">
    <property type="entry name" value="Immunoglobulins"/>
    <property type="match status" value="1"/>
</dbReference>
<organism evidence="4 5">
    <name type="scientific">Rhodotorula taiwanensis</name>
    <dbReference type="NCBI Taxonomy" id="741276"/>
    <lineage>
        <taxon>Eukaryota</taxon>
        <taxon>Fungi</taxon>
        <taxon>Dikarya</taxon>
        <taxon>Basidiomycota</taxon>
        <taxon>Pucciniomycotina</taxon>
        <taxon>Microbotryomycetes</taxon>
        <taxon>Sporidiobolales</taxon>
        <taxon>Sporidiobolaceae</taxon>
        <taxon>Rhodotorula</taxon>
    </lineage>
</organism>
<dbReference type="GO" id="GO:0046983">
    <property type="term" value="F:protein dimerization activity"/>
    <property type="evidence" value="ECO:0007669"/>
    <property type="project" value="InterPro"/>
</dbReference>
<dbReference type="GO" id="GO:0006893">
    <property type="term" value="P:Golgi to plasma membrane transport"/>
    <property type="evidence" value="ECO:0007669"/>
    <property type="project" value="TreeGrafter"/>
</dbReference>
<dbReference type="GO" id="GO:0000747">
    <property type="term" value="P:conjugation with cellular fusion"/>
    <property type="evidence" value="ECO:0007669"/>
    <property type="project" value="TreeGrafter"/>
</dbReference>
<dbReference type="Pfam" id="PF00533">
    <property type="entry name" value="BRCT"/>
    <property type="match status" value="1"/>
</dbReference>
<dbReference type="InterPro" id="IPR052827">
    <property type="entry name" value="CHS_Export/Cell_Fusion_Reg"/>
</dbReference>
<dbReference type="SUPFAM" id="SSF49265">
    <property type="entry name" value="Fibronectin type III"/>
    <property type="match status" value="1"/>
</dbReference>
<dbReference type="PANTHER" id="PTHR47351">
    <property type="entry name" value="CHITIN BIOSYNTHESIS PROTEIN CHS5"/>
    <property type="match status" value="1"/>
</dbReference>
<dbReference type="OrthoDB" id="245697at2759"/>
<sequence>MTSMKPRASTRANASHQSFQDSPALQQFVIGKIDAGIASVHLIEFPSLLLPAGVGPGSIVNIACTRNLAAERTHARTFWDLQDQIALEFGAREPEPPKLRIRNTTQTSVTLEWDPLDLAAADLVNLSIYRNNQRLTTIPNPKSNTSTKLSGLQLDTDYAFHLVLKTTAGQYSSPVVRTRTHTIDNTTGISVCFGLVEPPQLLADAQNAVERLGAKADDKIQIDTTHFVATSSAARTNPNGPPGPDYQKATQLSIPVVTPEWLLACSQAKKLVPISAYYLGQTNRAASLSSAQLVSTPSAPANQRSATESSSSPLSQVREEAEVVRPPVELEENVEAPPTEQTIAVQADGDTEAAATRETAPTAADVSALATKADASPEPIEPVVVKTSEDRRDDDNGDDDDESSTRGIKSSEEGESQAEAPASAAAAEESHGREEKTVEPVSAAVEAEPEPASPPPTISVTPPIEEVSEPALEPEPTTAVTESSSDAADATAGQDDETAAVVPEAAAAQHEDEPAAGTEQAASVETADEATGEDEAGETSLVDIKL</sequence>
<evidence type="ECO:0000313" key="4">
    <source>
        <dbReference type="EMBL" id="POY70828.1"/>
    </source>
</evidence>
<dbReference type="PROSITE" id="PS50172">
    <property type="entry name" value="BRCT"/>
    <property type="match status" value="1"/>
</dbReference>
<comment type="caution">
    <text evidence="4">The sequence shown here is derived from an EMBL/GenBank/DDBJ whole genome shotgun (WGS) entry which is preliminary data.</text>
</comment>
<name>A0A2S5B219_9BASI</name>
<dbReference type="InterPro" id="IPR036420">
    <property type="entry name" value="BRCT_dom_sf"/>
</dbReference>
<gene>
    <name evidence="4" type="ORF">BMF94_6241</name>
</gene>
<dbReference type="InterPro" id="IPR001357">
    <property type="entry name" value="BRCT_dom"/>
</dbReference>
<dbReference type="InterPro" id="IPR031673">
    <property type="entry name" value="Chs5_N"/>
</dbReference>
<dbReference type="SMART" id="SM00060">
    <property type="entry name" value="FN3"/>
    <property type="match status" value="1"/>
</dbReference>
<dbReference type="GO" id="GO:0034044">
    <property type="term" value="C:exomer complex"/>
    <property type="evidence" value="ECO:0007669"/>
    <property type="project" value="TreeGrafter"/>
</dbReference>
<evidence type="ECO:0000256" key="1">
    <source>
        <dbReference type="SAM" id="MobiDB-lite"/>
    </source>
</evidence>
<dbReference type="GO" id="GO:0005802">
    <property type="term" value="C:trans-Golgi network"/>
    <property type="evidence" value="ECO:0007669"/>
    <property type="project" value="TreeGrafter"/>
</dbReference>
<feature type="region of interest" description="Disordered" evidence="1">
    <location>
        <begin position="297"/>
        <end position="546"/>
    </location>
</feature>
<dbReference type="Pfam" id="PF16893">
    <property type="entry name" value="fn3_2"/>
    <property type="match status" value="1"/>
</dbReference>
<proteinExistence type="predicted"/>
<accession>A0A2S5B219</accession>
<dbReference type="InterPro" id="IPR013783">
    <property type="entry name" value="Ig-like_fold"/>
</dbReference>
<dbReference type="PROSITE" id="PS50853">
    <property type="entry name" value="FN3"/>
    <property type="match status" value="1"/>
</dbReference>
<dbReference type="InterPro" id="IPR036116">
    <property type="entry name" value="FN3_sf"/>
</dbReference>
<dbReference type="InterPro" id="IPR031669">
    <property type="entry name" value="Fn3_2"/>
</dbReference>
<feature type="compositionally biased region" description="Acidic residues" evidence="1">
    <location>
        <begin position="526"/>
        <end position="537"/>
    </location>
</feature>
<dbReference type="InterPro" id="IPR003961">
    <property type="entry name" value="FN3_dom"/>
</dbReference>
<dbReference type="Gene3D" id="6.20.120.50">
    <property type="match status" value="1"/>
</dbReference>
<feature type="compositionally biased region" description="Basic and acidic residues" evidence="1">
    <location>
        <begin position="428"/>
        <end position="438"/>
    </location>
</feature>
<evidence type="ECO:0000259" key="2">
    <source>
        <dbReference type="PROSITE" id="PS50172"/>
    </source>
</evidence>
<feature type="domain" description="Fibronectin type-III" evidence="3">
    <location>
        <begin position="93"/>
        <end position="186"/>
    </location>
</feature>
<dbReference type="PANTHER" id="PTHR47351:SF1">
    <property type="entry name" value="CHITIN BIOSYNTHESIS PROTEIN CHS5"/>
    <property type="match status" value="1"/>
</dbReference>
<feature type="compositionally biased region" description="Low complexity" evidence="1">
    <location>
        <begin position="417"/>
        <end position="427"/>
    </location>
</feature>